<keyword evidence="2" id="KW-1185">Reference proteome</keyword>
<reference evidence="1 2" key="1">
    <citation type="journal article" date="2011" name="J. Bacteriol.">
        <title>Complete genome sequence of the dog commensal and human pathogen Capnocytophaga canimorsus strain 5.</title>
        <authorList>
            <person name="Manfredi P."/>
            <person name="Pagni M."/>
            <person name="Cornelis G.R."/>
        </authorList>
    </citation>
    <scope>NUCLEOTIDE SEQUENCE [LARGE SCALE GENOMIC DNA]</scope>
    <source>
        <strain evidence="2">5</strain>
    </source>
</reference>
<dbReference type="KEGG" id="ccm:Ccan_22910"/>
<dbReference type="Proteomes" id="UP000008895">
    <property type="component" value="Chromosome"/>
</dbReference>
<dbReference type="AlphaFoldDB" id="F9YVH2"/>
<dbReference type="EMBL" id="CP002113">
    <property type="protein sequence ID" value="AEK24406.1"/>
    <property type="molecule type" value="Genomic_DNA"/>
</dbReference>
<evidence type="ECO:0000313" key="2">
    <source>
        <dbReference type="Proteomes" id="UP000008895"/>
    </source>
</evidence>
<gene>
    <name evidence="1" type="ordered locus">Ccan_22910</name>
</gene>
<sequence>MAPTIRATNPKITNEIGTIILYLFLLQRGESNKKIKNQGNIV</sequence>
<accession>F9YVH2</accession>
<protein>
    <submittedName>
        <fullName evidence="1">Uncharacterized protein</fullName>
    </submittedName>
</protein>
<evidence type="ECO:0000313" key="1">
    <source>
        <dbReference type="EMBL" id="AEK24406.1"/>
    </source>
</evidence>
<organism evidence="1 2">
    <name type="scientific">Capnocytophaga canimorsus (strain 5)</name>
    <dbReference type="NCBI Taxonomy" id="860228"/>
    <lineage>
        <taxon>Bacteria</taxon>
        <taxon>Pseudomonadati</taxon>
        <taxon>Bacteroidota</taxon>
        <taxon>Flavobacteriia</taxon>
        <taxon>Flavobacteriales</taxon>
        <taxon>Flavobacteriaceae</taxon>
        <taxon>Capnocytophaga</taxon>
    </lineage>
</organism>
<proteinExistence type="predicted"/>
<dbReference type="HOGENOM" id="CLU_3248854_0_0_10"/>
<name>F9YVH2_CAPCC</name>